<comment type="caution">
    <text evidence="2">The sequence shown here is derived from an EMBL/GenBank/DDBJ whole genome shotgun (WGS) entry which is preliminary data.</text>
</comment>
<organism evidence="2">
    <name type="scientific">marine sediment metagenome</name>
    <dbReference type="NCBI Taxonomy" id="412755"/>
    <lineage>
        <taxon>unclassified sequences</taxon>
        <taxon>metagenomes</taxon>
        <taxon>ecological metagenomes</taxon>
    </lineage>
</organism>
<sequence length="167" mass="19321">IGYIVVMQSFFGTLGEKPLFWGVLGLLSLSACRLSKVQKRRYDVRIRNVSPSINSVLLIAMIVVLSFPLTHGIRLVMSDYYYRQAKLALGASYYNDAFYFFNKSVKLTPYIGYYQDEFGKALTQAGTKQKNEIYLKKAIRNFETLTRTNSLNSYWIFYSNVITHKNF</sequence>
<keyword evidence="1" id="KW-0812">Transmembrane</keyword>
<feature type="transmembrane region" description="Helical" evidence="1">
    <location>
        <begin position="19"/>
        <end position="35"/>
    </location>
</feature>
<reference evidence="2" key="1">
    <citation type="journal article" date="2015" name="Nature">
        <title>Complex archaea that bridge the gap between prokaryotes and eukaryotes.</title>
        <authorList>
            <person name="Spang A."/>
            <person name="Saw J.H."/>
            <person name="Jorgensen S.L."/>
            <person name="Zaremba-Niedzwiedzka K."/>
            <person name="Martijn J."/>
            <person name="Lind A.E."/>
            <person name="van Eijk R."/>
            <person name="Schleper C."/>
            <person name="Guy L."/>
            <person name="Ettema T.J."/>
        </authorList>
    </citation>
    <scope>NUCLEOTIDE SEQUENCE</scope>
</reference>
<feature type="transmembrane region" description="Helical" evidence="1">
    <location>
        <begin position="56"/>
        <end position="77"/>
    </location>
</feature>
<keyword evidence="1" id="KW-1133">Transmembrane helix</keyword>
<keyword evidence="1" id="KW-0472">Membrane</keyword>
<gene>
    <name evidence="2" type="ORF">LCGC14_2688050</name>
</gene>
<evidence type="ECO:0000313" key="2">
    <source>
        <dbReference type="EMBL" id="KKK93922.1"/>
    </source>
</evidence>
<evidence type="ECO:0000256" key="1">
    <source>
        <dbReference type="SAM" id="Phobius"/>
    </source>
</evidence>
<dbReference type="AlphaFoldDB" id="A0A0F8ZJF6"/>
<accession>A0A0F8ZJF6</accession>
<name>A0A0F8ZJF6_9ZZZZ</name>
<proteinExistence type="predicted"/>
<feature type="non-terminal residue" evidence="2">
    <location>
        <position position="1"/>
    </location>
</feature>
<dbReference type="EMBL" id="LAZR01047565">
    <property type="protein sequence ID" value="KKK93922.1"/>
    <property type="molecule type" value="Genomic_DNA"/>
</dbReference>
<protein>
    <submittedName>
        <fullName evidence="2">Uncharacterized protein</fullName>
    </submittedName>
</protein>